<feature type="chain" id="PRO_5045419467" evidence="1">
    <location>
        <begin position="27"/>
        <end position="357"/>
    </location>
</feature>
<organism evidence="2 3">
    <name type="scientific">Aquimarina rubra</name>
    <dbReference type="NCBI Taxonomy" id="1920033"/>
    <lineage>
        <taxon>Bacteria</taxon>
        <taxon>Pseudomonadati</taxon>
        <taxon>Bacteroidota</taxon>
        <taxon>Flavobacteriia</taxon>
        <taxon>Flavobacteriales</taxon>
        <taxon>Flavobacteriaceae</taxon>
        <taxon>Aquimarina</taxon>
    </lineage>
</organism>
<dbReference type="GO" id="GO:0016787">
    <property type="term" value="F:hydrolase activity"/>
    <property type="evidence" value="ECO:0007669"/>
    <property type="project" value="UniProtKB-KW"/>
</dbReference>
<dbReference type="EMBL" id="JBHULE010000002">
    <property type="protein sequence ID" value="MFD2561198.1"/>
    <property type="molecule type" value="Genomic_DNA"/>
</dbReference>
<name>A0ABW5L8H0_9FLAO</name>
<proteinExistence type="predicted"/>
<dbReference type="InterPro" id="IPR000801">
    <property type="entry name" value="Esterase-like"/>
</dbReference>
<dbReference type="PANTHER" id="PTHR48098">
    <property type="entry name" value="ENTEROCHELIN ESTERASE-RELATED"/>
    <property type="match status" value="1"/>
</dbReference>
<keyword evidence="3" id="KW-1185">Reference proteome</keyword>
<reference evidence="3" key="1">
    <citation type="journal article" date="2019" name="Int. J. Syst. Evol. Microbiol.">
        <title>The Global Catalogue of Microorganisms (GCM) 10K type strain sequencing project: providing services to taxonomists for standard genome sequencing and annotation.</title>
        <authorList>
            <consortium name="The Broad Institute Genomics Platform"/>
            <consortium name="The Broad Institute Genome Sequencing Center for Infectious Disease"/>
            <person name="Wu L."/>
            <person name="Ma J."/>
        </authorList>
    </citation>
    <scope>NUCLEOTIDE SEQUENCE [LARGE SCALE GENOMIC DNA]</scope>
    <source>
        <strain evidence="3">KCTC 52274</strain>
    </source>
</reference>
<dbReference type="SUPFAM" id="SSF53474">
    <property type="entry name" value="alpha/beta-Hydrolases"/>
    <property type="match status" value="1"/>
</dbReference>
<comment type="caution">
    <text evidence="2">The sequence shown here is derived from an EMBL/GenBank/DDBJ whole genome shotgun (WGS) entry which is preliminary data.</text>
</comment>
<dbReference type="Proteomes" id="UP001597319">
    <property type="component" value="Unassembled WGS sequence"/>
</dbReference>
<dbReference type="InterPro" id="IPR029058">
    <property type="entry name" value="AB_hydrolase_fold"/>
</dbReference>
<feature type="signal peptide" evidence="1">
    <location>
        <begin position="1"/>
        <end position="26"/>
    </location>
</feature>
<keyword evidence="2" id="KW-0378">Hydrolase</keyword>
<dbReference type="Pfam" id="PF00756">
    <property type="entry name" value="Esterase"/>
    <property type="match status" value="1"/>
</dbReference>
<evidence type="ECO:0000313" key="3">
    <source>
        <dbReference type="Proteomes" id="UP001597319"/>
    </source>
</evidence>
<keyword evidence="1" id="KW-0732">Signal</keyword>
<gene>
    <name evidence="2" type="ORF">ACFSR1_00870</name>
</gene>
<dbReference type="Gene3D" id="3.40.50.1820">
    <property type="entry name" value="alpha/beta hydrolase"/>
    <property type="match status" value="1"/>
</dbReference>
<dbReference type="RefSeq" id="WP_378288704.1">
    <property type="nucleotide sequence ID" value="NZ_JBHULE010000002.1"/>
</dbReference>
<accession>A0ABW5L8H0</accession>
<evidence type="ECO:0000256" key="1">
    <source>
        <dbReference type="SAM" id="SignalP"/>
    </source>
</evidence>
<dbReference type="InterPro" id="IPR050583">
    <property type="entry name" value="Mycobacterial_A85_antigen"/>
</dbReference>
<evidence type="ECO:0000313" key="2">
    <source>
        <dbReference type="EMBL" id="MFD2561198.1"/>
    </source>
</evidence>
<protein>
    <submittedName>
        <fullName evidence="2">Alpha/beta hydrolase</fullName>
    </submittedName>
</protein>
<sequence>MKYTLKFKATILTTFFLICFSINTFAQHTLKGKIINDTIDSKVLALNKIGLNTKRNVKIYLPPGYSQSKNKYPVVYYLHSLFENPNHIVSDHKTPEIVDKSIENNQSKEFIFVVADFTSTTVGSLFENSNTSGRWLDFITTELVPFVDQNYRTISDKNSRAVIGHFMGGRGALQLGMTYPEVFSVVYALHPVATGSGYLPRVSLAIDWDKVHAAKSYAEINENVMAQIFTSVCQAFLPNPNRPPLYCDFLFEKDENDKLKLNPKNVRKEQKQFHLDEKLDEYADNLRSLKAIAFDWARFDQTQAHVISNRRFSKKLMDIGVDHEGIEFVGDPWNKYWGDDGRIATRVLPFLNKHLNF</sequence>